<gene>
    <name evidence="2" type="ORF">BDY17DRAFT_253644</name>
</gene>
<dbReference type="Proteomes" id="UP000799767">
    <property type="component" value="Unassembled WGS sequence"/>
</dbReference>
<organism evidence="2 3">
    <name type="scientific">Neohortaea acidophila</name>
    <dbReference type="NCBI Taxonomy" id="245834"/>
    <lineage>
        <taxon>Eukaryota</taxon>
        <taxon>Fungi</taxon>
        <taxon>Dikarya</taxon>
        <taxon>Ascomycota</taxon>
        <taxon>Pezizomycotina</taxon>
        <taxon>Dothideomycetes</taxon>
        <taxon>Dothideomycetidae</taxon>
        <taxon>Mycosphaerellales</taxon>
        <taxon>Teratosphaeriaceae</taxon>
        <taxon>Neohortaea</taxon>
    </lineage>
</organism>
<evidence type="ECO:0000259" key="1">
    <source>
        <dbReference type="Pfam" id="PF00561"/>
    </source>
</evidence>
<dbReference type="GO" id="GO:0047372">
    <property type="term" value="F:monoacylglycerol lipase activity"/>
    <property type="evidence" value="ECO:0007669"/>
    <property type="project" value="TreeGrafter"/>
</dbReference>
<name>A0A6A6PN19_9PEZI</name>
<dbReference type="RefSeq" id="XP_033588029.1">
    <property type="nucleotide sequence ID" value="XM_033731361.1"/>
</dbReference>
<proteinExistence type="predicted"/>
<dbReference type="PANTHER" id="PTHR43798">
    <property type="entry name" value="MONOACYLGLYCEROL LIPASE"/>
    <property type="match status" value="1"/>
</dbReference>
<dbReference type="InterPro" id="IPR029058">
    <property type="entry name" value="AB_hydrolase_fold"/>
</dbReference>
<dbReference type="PANTHER" id="PTHR43798:SF5">
    <property type="entry name" value="MONOACYLGLYCEROL LIPASE ABHD6"/>
    <property type="match status" value="1"/>
</dbReference>
<keyword evidence="2" id="KW-0378">Hydrolase</keyword>
<dbReference type="GO" id="GO:0016020">
    <property type="term" value="C:membrane"/>
    <property type="evidence" value="ECO:0007669"/>
    <property type="project" value="TreeGrafter"/>
</dbReference>
<dbReference type="InterPro" id="IPR050266">
    <property type="entry name" value="AB_hydrolase_sf"/>
</dbReference>
<dbReference type="Pfam" id="PF00561">
    <property type="entry name" value="Abhydrolase_1"/>
    <property type="match status" value="1"/>
</dbReference>
<dbReference type="SUPFAM" id="SSF53474">
    <property type="entry name" value="alpha/beta-Hydrolases"/>
    <property type="match status" value="1"/>
</dbReference>
<dbReference type="GO" id="GO:0046464">
    <property type="term" value="P:acylglycerol catabolic process"/>
    <property type="evidence" value="ECO:0007669"/>
    <property type="project" value="TreeGrafter"/>
</dbReference>
<dbReference type="InterPro" id="IPR000073">
    <property type="entry name" value="AB_hydrolase_1"/>
</dbReference>
<keyword evidence="3" id="KW-1185">Reference proteome</keyword>
<evidence type="ECO:0000313" key="2">
    <source>
        <dbReference type="EMBL" id="KAF2481459.1"/>
    </source>
</evidence>
<dbReference type="AlphaFoldDB" id="A0A6A6PN19"/>
<dbReference type="GeneID" id="54472363"/>
<accession>A0A6A6PN19</accession>
<feature type="domain" description="AB hydrolase-1" evidence="1">
    <location>
        <begin position="28"/>
        <end position="157"/>
    </location>
</feature>
<evidence type="ECO:0000313" key="3">
    <source>
        <dbReference type="Proteomes" id="UP000799767"/>
    </source>
</evidence>
<protein>
    <submittedName>
        <fullName evidence="2">Putative alpha/beta hydrolase</fullName>
    </submittedName>
</protein>
<sequence length="265" mass="28650">MPYITVNKHRLNYFDTQDAHPDHGKGRPPVIMIHGLGSSQNYYMSVIPEVTDNRCIAMDTYGAARSKSNGERLTMEGLGEDVVGLMDELGISKAIIAGHSMGGTMACTIAAAHPERVAGIVCIGPVNPRTVKPEAFTQRIDMVMKDGMESLANAIPTSATNAKSTALQKSIIRELIIGQDPKSYASHCQVIVDAKEPDFSSIRIPTLILAGDEDKSAPMEGCEFIHKNLGSSRKELRVMKQVGHWHCIEAGEEVGRAIAGFCSSL</sequence>
<dbReference type="PRINTS" id="PR00111">
    <property type="entry name" value="ABHYDROLASE"/>
</dbReference>
<dbReference type="EMBL" id="MU001638">
    <property type="protein sequence ID" value="KAF2481459.1"/>
    <property type="molecule type" value="Genomic_DNA"/>
</dbReference>
<dbReference type="Gene3D" id="3.40.50.1820">
    <property type="entry name" value="alpha/beta hydrolase"/>
    <property type="match status" value="1"/>
</dbReference>
<dbReference type="OrthoDB" id="408373at2759"/>
<reference evidence="2" key="1">
    <citation type="journal article" date="2020" name="Stud. Mycol.">
        <title>101 Dothideomycetes genomes: a test case for predicting lifestyles and emergence of pathogens.</title>
        <authorList>
            <person name="Haridas S."/>
            <person name="Albert R."/>
            <person name="Binder M."/>
            <person name="Bloem J."/>
            <person name="Labutti K."/>
            <person name="Salamov A."/>
            <person name="Andreopoulos B."/>
            <person name="Baker S."/>
            <person name="Barry K."/>
            <person name="Bills G."/>
            <person name="Bluhm B."/>
            <person name="Cannon C."/>
            <person name="Castanera R."/>
            <person name="Culley D."/>
            <person name="Daum C."/>
            <person name="Ezra D."/>
            <person name="Gonzalez J."/>
            <person name="Henrissat B."/>
            <person name="Kuo A."/>
            <person name="Liang C."/>
            <person name="Lipzen A."/>
            <person name="Lutzoni F."/>
            <person name="Magnuson J."/>
            <person name="Mondo S."/>
            <person name="Nolan M."/>
            <person name="Ohm R."/>
            <person name="Pangilinan J."/>
            <person name="Park H.-J."/>
            <person name="Ramirez L."/>
            <person name="Alfaro M."/>
            <person name="Sun H."/>
            <person name="Tritt A."/>
            <person name="Yoshinaga Y."/>
            <person name="Zwiers L.-H."/>
            <person name="Turgeon B."/>
            <person name="Goodwin S."/>
            <person name="Spatafora J."/>
            <person name="Crous P."/>
            <person name="Grigoriev I."/>
        </authorList>
    </citation>
    <scope>NUCLEOTIDE SEQUENCE</scope>
    <source>
        <strain evidence="2">CBS 113389</strain>
    </source>
</reference>